<feature type="region of interest" description="Disordered" evidence="12">
    <location>
        <begin position="715"/>
        <end position="741"/>
    </location>
</feature>
<dbReference type="EC" id="3.6.4.13" evidence="3"/>
<name>A0A166G5C0_9AGAM</name>
<feature type="domain" description="U1-type" evidence="13">
    <location>
        <begin position="58"/>
        <end position="92"/>
    </location>
</feature>
<dbReference type="PANTHER" id="PTHR45418">
    <property type="entry name" value="CANCER/TESTIS ANTIGEN 55"/>
    <property type="match status" value="1"/>
</dbReference>
<evidence type="ECO:0000256" key="4">
    <source>
        <dbReference type="ARBA" id="ARBA00022490"/>
    </source>
</evidence>
<keyword evidence="8" id="KW-0067">ATP-binding</keyword>
<evidence type="ECO:0000256" key="7">
    <source>
        <dbReference type="ARBA" id="ARBA00022806"/>
    </source>
</evidence>
<dbReference type="STRING" id="436010.A0A166G5C0"/>
<evidence type="ECO:0000256" key="9">
    <source>
        <dbReference type="ARBA" id="ARBA00022884"/>
    </source>
</evidence>
<reference evidence="14 15" key="1">
    <citation type="journal article" date="2016" name="Mol. Biol. Evol.">
        <title>Comparative Genomics of Early-Diverging Mushroom-Forming Fungi Provides Insights into the Origins of Lignocellulose Decay Capabilities.</title>
        <authorList>
            <person name="Nagy L.G."/>
            <person name="Riley R."/>
            <person name="Tritt A."/>
            <person name="Adam C."/>
            <person name="Daum C."/>
            <person name="Floudas D."/>
            <person name="Sun H."/>
            <person name="Yadav J.S."/>
            <person name="Pangilinan J."/>
            <person name="Larsson K.H."/>
            <person name="Matsuura K."/>
            <person name="Barry K."/>
            <person name="Labutti K."/>
            <person name="Kuo R."/>
            <person name="Ohm R.A."/>
            <person name="Bhattacharya S.S."/>
            <person name="Shirouzu T."/>
            <person name="Yoshinaga Y."/>
            <person name="Martin F.M."/>
            <person name="Grigoriev I.V."/>
            <person name="Hibbett D.S."/>
        </authorList>
    </citation>
    <scope>NUCLEOTIDE SEQUENCE [LARGE SCALE GENOMIC DNA]</scope>
    <source>
        <strain evidence="14 15">CBS 109695</strain>
    </source>
</reference>
<dbReference type="Gene3D" id="3.30.160.60">
    <property type="entry name" value="Classic Zinc Finger"/>
    <property type="match status" value="1"/>
</dbReference>
<evidence type="ECO:0000256" key="8">
    <source>
        <dbReference type="ARBA" id="ARBA00022840"/>
    </source>
</evidence>
<dbReference type="GO" id="GO:0036464">
    <property type="term" value="C:cytoplasmic ribonucleoprotein granule"/>
    <property type="evidence" value="ECO:0007669"/>
    <property type="project" value="UniProtKB-SubCell"/>
</dbReference>
<feature type="domain" description="U1-type" evidence="13">
    <location>
        <begin position="106"/>
        <end position="139"/>
    </location>
</feature>
<dbReference type="InterPro" id="IPR027417">
    <property type="entry name" value="P-loop_NTPase"/>
</dbReference>
<dbReference type="SUPFAM" id="SSF52540">
    <property type="entry name" value="P-loop containing nucleoside triphosphate hydrolases"/>
    <property type="match status" value="1"/>
</dbReference>
<evidence type="ECO:0000256" key="12">
    <source>
        <dbReference type="SAM" id="MobiDB-lite"/>
    </source>
</evidence>
<keyword evidence="9" id="KW-0694">RNA-binding</keyword>
<dbReference type="CDD" id="cd18808">
    <property type="entry name" value="SF1_C_Upf1"/>
    <property type="match status" value="1"/>
</dbReference>
<dbReference type="Gene3D" id="3.40.50.300">
    <property type="entry name" value="P-loop containing nucleotide triphosphate hydrolases"/>
    <property type="match status" value="2"/>
</dbReference>
<evidence type="ECO:0000256" key="10">
    <source>
        <dbReference type="ARBA" id="ARBA00023158"/>
    </source>
</evidence>
<organism evidence="14 15">
    <name type="scientific">Athelia psychrophila</name>
    <dbReference type="NCBI Taxonomy" id="1759441"/>
    <lineage>
        <taxon>Eukaryota</taxon>
        <taxon>Fungi</taxon>
        <taxon>Dikarya</taxon>
        <taxon>Basidiomycota</taxon>
        <taxon>Agaricomycotina</taxon>
        <taxon>Agaricomycetes</taxon>
        <taxon>Agaricomycetidae</taxon>
        <taxon>Atheliales</taxon>
        <taxon>Atheliaceae</taxon>
        <taxon>Athelia</taxon>
    </lineage>
</organism>
<keyword evidence="10" id="KW-0943">RNA-mediated gene silencing</keyword>
<dbReference type="Proteomes" id="UP000076532">
    <property type="component" value="Unassembled WGS sequence"/>
</dbReference>
<evidence type="ECO:0000256" key="3">
    <source>
        <dbReference type="ARBA" id="ARBA00012552"/>
    </source>
</evidence>
<evidence type="ECO:0000256" key="11">
    <source>
        <dbReference type="ARBA" id="ARBA00047984"/>
    </source>
</evidence>
<keyword evidence="7" id="KW-0347">Helicase</keyword>
<dbReference type="FunFam" id="3.40.50.300:FF:000608">
    <property type="entry name" value="Mov10 RISC complex RNA helicase"/>
    <property type="match status" value="1"/>
</dbReference>
<gene>
    <name evidence="14" type="ORF">FIBSPDRAFT_1046812</name>
</gene>
<dbReference type="GO" id="GO:0016787">
    <property type="term" value="F:hydrolase activity"/>
    <property type="evidence" value="ECO:0007669"/>
    <property type="project" value="UniProtKB-KW"/>
</dbReference>
<dbReference type="GO" id="GO:0008270">
    <property type="term" value="F:zinc ion binding"/>
    <property type="evidence" value="ECO:0007669"/>
    <property type="project" value="InterPro"/>
</dbReference>
<dbReference type="SMART" id="SM00451">
    <property type="entry name" value="ZnF_U1"/>
    <property type="match status" value="3"/>
</dbReference>
<proteinExistence type="inferred from homology"/>
<comment type="subcellular location">
    <subcellularLocation>
        <location evidence="1">Cytoplasm</location>
        <location evidence="1">Cytoplasmic ribonucleoprotein granule</location>
    </subcellularLocation>
</comment>
<dbReference type="InterPro" id="IPR003604">
    <property type="entry name" value="Matrin/U1-like-C_Znf_C2H2"/>
</dbReference>
<dbReference type="GO" id="GO:0031047">
    <property type="term" value="P:regulatory ncRNA-mediated gene silencing"/>
    <property type="evidence" value="ECO:0007669"/>
    <property type="project" value="UniProtKB-KW"/>
</dbReference>
<dbReference type="GO" id="GO:0003724">
    <property type="term" value="F:RNA helicase activity"/>
    <property type="evidence" value="ECO:0007669"/>
    <property type="project" value="UniProtKB-EC"/>
</dbReference>
<evidence type="ECO:0000256" key="2">
    <source>
        <dbReference type="ARBA" id="ARBA00005601"/>
    </source>
</evidence>
<sequence length="741" mass="82893">MVQICPLLQAHGSCSSDYCPYNHDVRICDDCDVLCTSTHACNAHLRGKKHRSKMLGLSAQLMCPICRVSVFGFLTWNHHVTGAPHNRQAGLQGVSPAVEPEGAEMTGCTHCGLCDKYIPTYQWLGHVQGLAHRKKESVTTYKTALEEAEKDKHGVTVSTGLDFGVVNTVDAGNGVSLTFTVGTTIPASCVSIIDYKLSMSSRANSSFFLSNLLCGPLGYGRPITARVKFNEIDHGRYEDRLEILFEDSSLGHQRFVIVRPLKAIVGNKADYELLKAYAPFVPRKRVVREPETEVLEGVLPPTLKAIPYVVALCRADIPKPLAISLSTGPMHEVVSRIGRVFLPRIWDSNTYGRHFKNLLWVEEYRMERDLEMYDITDATMTTHAQYYYVTIPGLAEKRPSVLVDYDWHKTLADVSTNVILSGDPQQLGPIIRSGVARDLGLEPSYLERLMKSELYNESTGHGRTVVKLVKNFRSHEDILKFPNERFYKGELEPYGDVKTINAMIGYPQLVSSTFPIVFHAVSGRDDREASSPSFFNIDEASLVKNYVQSLRSDRRFRVTDQDIGIITPYHAQCLKIRAVLRPIADGVKVGSVEEFQGQERKIIIISTVRSSRDFIEYDLKHTLGFVANPRRFNVAVTRAQAMLIVIGDPSVLSLDPLWRSFLNYVHRNGGWRGKFITWDPLAPVEGGAGYGYARGSHEAGVADMNDFTRRMEEMTLAGTDHGGAKDVEDDEGVDRPWRDTE</sequence>
<dbReference type="InterPro" id="IPR041679">
    <property type="entry name" value="DNA2/NAM7-like_C"/>
</dbReference>
<dbReference type="Pfam" id="PF13087">
    <property type="entry name" value="AAA_12"/>
    <property type="match status" value="1"/>
</dbReference>
<evidence type="ECO:0000256" key="1">
    <source>
        <dbReference type="ARBA" id="ARBA00004331"/>
    </source>
</evidence>
<evidence type="ECO:0000313" key="14">
    <source>
        <dbReference type="EMBL" id="KZP17487.1"/>
    </source>
</evidence>
<comment type="similarity">
    <text evidence="2">Belongs to the DNA2/NAM7 helicase family. SDE3 subfamily.</text>
</comment>
<keyword evidence="6" id="KW-0378">Hydrolase</keyword>
<keyword evidence="15" id="KW-1185">Reference proteome</keyword>
<dbReference type="OrthoDB" id="6513042at2759"/>
<evidence type="ECO:0000313" key="15">
    <source>
        <dbReference type="Proteomes" id="UP000076532"/>
    </source>
</evidence>
<evidence type="ECO:0000256" key="5">
    <source>
        <dbReference type="ARBA" id="ARBA00022741"/>
    </source>
</evidence>
<dbReference type="GO" id="GO:0003723">
    <property type="term" value="F:RNA binding"/>
    <property type="evidence" value="ECO:0007669"/>
    <property type="project" value="UniProtKB-KW"/>
</dbReference>
<dbReference type="EMBL" id="KV417582">
    <property type="protein sequence ID" value="KZP17487.1"/>
    <property type="molecule type" value="Genomic_DNA"/>
</dbReference>
<feature type="domain" description="U1-type" evidence="13">
    <location>
        <begin position="23"/>
        <end position="57"/>
    </location>
</feature>
<keyword evidence="5" id="KW-0547">Nucleotide-binding</keyword>
<protein>
    <recommendedName>
        <fullName evidence="3">RNA helicase</fullName>
        <ecNumber evidence="3">3.6.4.13</ecNumber>
    </recommendedName>
</protein>
<dbReference type="AlphaFoldDB" id="A0A166G5C0"/>
<dbReference type="InterPro" id="IPR047187">
    <property type="entry name" value="SF1_C_Upf1"/>
</dbReference>
<dbReference type="GO" id="GO:0005524">
    <property type="term" value="F:ATP binding"/>
    <property type="evidence" value="ECO:0007669"/>
    <property type="project" value="UniProtKB-KW"/>
</dbReference>
<dbReference type="PANTHER" id="PTHR45418:SF1">
    <property type="entry name" value="CANCER_TESTIS ANTIGEN 55"/>
    <property type="match status" value="1"/>
</dbReference>
<comment type="catalytic activity">
    <reaction evidence="11">
        <text>ATP + H2O = ADP + phosphate + H(+)</text>
        <dbReference type="Rhea" id="RHEA:13065"/>
        <dbReference type="ChEBI" id="CHEBI:15377"/>
        <dbReference type="ChEBI" id="CHEBI:15378"/>
        <dbReference type="ChEBI" id="CHEBI:30616"/>
        <dbReference type="ChEBI" id="CHEBI:43474"/>
        <dbReference type="ChEBI" id="CHEBI:456216"/>
        <dbReference type="EC" id="3.6.4.13"/>
    </reaction>
</comment>
<accession>A0A166G5C0</accession>
<evidence type="ECO:0000256" key="6">
    <source>
        <dbReference type="ARBA" id="ARBA00022801"/>
    </source>
</evidence>
<keyword evidence="4" id="KW-0963">Cytoplasm</keyword>
<evidence type="ECO:0000259" key="13">
    <source>
        <dbReference type="SMART" id="SM00451"/>
    </source>
</evidence>